<evidence type="ECO:0000313" key="2">
    <source>
        <dbReference type="EMBL" id="TYK01940.1"/>
    </source>
</evidence>
<comment type="caution">
    <text evidence="1">The sequence shown here is derived from an EMBL/GenBank/DDBJ whole genome shotgun (WGS) entry which is preliminary data.</text>
</comment>
<proteinExistence type="predicted"/>
<sequence>MFEPGRSCCKPQRMHIIKCWNSSSSLPQRVVSRSLGMRYAIRCWVGDQATQKALVRDPSRRSARRRVRAVPRCHVLSP</sequence>
<reference evidence="3 4" key="1">
    <citation type="submission" date="2019-08" db="EMBL/GenBank/DDBJ databases">
        <title>Draft genome sequences of two oriental melons (Cucumis melo L. var makuwa).</title>
        <authorList>
            <person name="Kwon S.-Y."/>
        </authorList>
    </citation>
    <scope>NUCLEOTIDE SEQUENCE [LARGE SCALE GENOMIC DNA]</scope>
    <source>
        <strain evidence="4">cv. Chang Bougi</strain>
        <strain evidence="3">cv. SW 3</strain>
        <tissue evidence="1">Leaf</tissue>
    </source>
</reference>
<dbReference type="AlphaFoldDB" id="A0A5A7T1W7"/>
<dbReference type="EMBL" id="SSTE01018921">
    <property type="protein sequence ID" value="KAA0037464.1"/>
    <property type="molecule type" value="Genomic_DNA"/>
</dbReference>
<dbReference type="EMBL" id="SSTD01015940">
    <property type="protein sequence ID" value="TYK01940.1"/>
    <property type="molecule type" value="Genomic_DNA"/>
</dbReference>
<evidence type="ECO:0000313" key="1">
    <source>
        <dbReference type="EMBL" id="KAA0037464.1"/>
    </source>
</evidence>
<organism evidence="1 3">
    <name type="scientific">Cucumis melo var. makuwa</name>
    <name type="common">Oriental melon</name>
    <dbReference type="NCBI Taxonomy" id="1194695"/>
    <lineage>
        <taxon>Eukaryota</taxon>
        <taxon>Viridiplantae</taxon>
        <taxon>Streptophyta</taxon>
        <taxon>Embryophyta</taxon>
        <taxon>Tracheophyta</taxon>
        <taxon>Spermatophyta</taxon>
        <taxon>Magnoliopsida</taxon>
        <taxon>eudicotyledons</taxon>
        <taxon>Gunneridae</taxon>
        <taxon>Pentapetalae</taxon>
        <taxon>rosids</taxon>
        <taxon>fabids</taxon>
        <taxon>Cucurbitales</taxon>
        <taxon>Cucurbitaceae</taxon>
        <taxon>Benincaseae</taxon>
        <taxon>Cucumis</taxon>
    </lineage>
</organism>
<name>A0A5A7T1W7_CUCMM</name>
<dbReference type="Proteomes" id="UP000321947">
    <property type="component" value="Unassembled WGS sequence"/>
</dbReference>
<evidence type="ECO:0000313" key="4">
    <source>
        <dbReference type="Proteomes" id="UP000321947"/>
    </source>
</evidence>
<evidence type="ECO:0000313" key="3">
    <source>
        <dbReference type="Proteomes" id="UP000321393"/>
    </source>
</evidence>
<dbReference type="Proteomes" id="UP000321393">
    <property type="component" value="Unassembled WGS sequence"/>
</dbReference>
<accession>A0A5A7T1W7</accession>
<protein>
    <submittedName>
        <fullName evidence="1">NBS-LRR type resistance protein</fullName>
    </submittedName>
</protein>
<gene>
    <name evidence="2" type="ORF">E5676_scaffold808G00310</name>
    <name evidence="1" type="ORF">E6C27_scaffold277G00540</name>
</gene>